<organism evidence="2 3">
    <name type="scientific">Temnothorax curvispinosus</name>
    <dbReference type="NCBI Taxonomy" id="300111"/>
    <lineage>
        <taxon>Eukaryota</taxon>
        <taxon>Metazoa</taxon>
        <taxon>Ecdysozoa</taxon>
        <taxon>Arthropoda</taxon>
        <taxon>Hexapoda</taxon>
        <taxon>Insecta</taxon>
        <taxon>Pterygota</taxon>
        <taxon>Neoptera</taxon>
        <taxon>Endopterygota</taxon>
        <taxon>Hymenoptera</taxon>
        <taxon>Apocrita</taxon>
        <taxon>Aculeata</taxon>
        <taxon>Formicoidea</taxon>
        <taxon>Formicidae</taxon>
        <taxon>Myrmicinae</taxon>
        <taxon>Temnothorax</taxon>
    </lineage>
</organism>
<name>A0A6J1Q7R9_9HYME</name>
<sequence>GGKMNIIDDPIAERVKGIIQPSVKGLPNKFDSDYMPGIDEPQSNEQLDDKDVYQVVDDKDVYQVVEIFEEEDSNAANWAQWTPVKLSSEKSKELQFSNNNKNEDLLTLKDIQTVLPQSSKEKSNSSTSSASGSNLKRKKSKQLQVNASKQNERYYNLAQSKLELVETMKENLCEKTAIEIAICKMQLEKERLQVELLKKQLDSFEKKQLNPVEKK</sequence>
<dbReference type="AlphaFoldDB" id="A0A6J1Q7R9"/>
<feature type="region of interest" description="Disordered" evidence="1">
    <location>
        <begin position="116"/>
        <end position="145"/>
    </location>
</feature>
<feature type="compositionally biased region" description="Low complexity" evidence="1">
    <location>
        <begin position="124"/>
        <end position="133"/>
    </location>
</feature>
<evidence type="ECO:0000313" key="3">
    <source>
        <dbReference type="RefSeq" id="XP_024877728.1"/>
    </source>
</evidence>
<evidence type="ECO:0000256" key="1">
    <source>
        <dbReference type="SAM" id="MobiDB-lite"/>
    </source>
</evidence>
<dbReference type="Proteomes" id="UP000504618">
    <property type="component" value="Unplaced"/>
</dbReference>
<evidence type="ECO:0000313" key="2">
    <source>
        <dbReference type="Proteomes" id="UP000504618"/>
    </source>
</evidence>
<keyword evidence="2" id="KW-1185">Reference proteome</keyword>
<reference evidence="3" key="1">
    <citation type="submission" date="2025-08" db="UniProtKB">
        <authorList>
            <consortium name="RefSeq"/>
        </authorList>
    </citation>
    <scope>IDENTIFICATION</scope>
    <source>
        <tissue evidence="3">Whole body</tissue>
    </source>
</reference>
<protein>
    <submittedName>
        <fullName evidence="3">Uncharacterized protein LOC112458357</fullName>
    </submittedName>
</protein>
<gene>
    <name evidence="3" type="primary">LOC112458357</name>
</gene>
<dbReference type="RefSeq" id="XP_024877728.1">
    <property type="nucleotide sequence ID" value="XM_025021960.1"/>
</dbReference>
<proteinExistence type="predicted"/>
<dbReference type="OrthoDB" id="7555048at2759"/>
<feature type="non-terminal residue" evidence="3">
    <location>
        <position position="1"/>
    </location>
</feature>
<accession>A0A6J1Q7R9</accession>
<dbReference type="GeneID" id="112458357"/>